<organism evidence="3 4">
    <name type="scientific">Alteribacter lacisalsi</name>
    <dbReference type="NCBI Taxonomy" id="2045244"/>
    <lineage>
        <taxon>Bacteria</taxon>
        <taxon>Bacillati</taxon>
        <taxon>Bacillota</taxon>
        <taxon>Bacilli</taxon>
        <taxon>Bacillales</taxon>
        <taxon>Bacillaceae</taxon>
        <taxon>Alteribacter</taxon>
    </lineage>
</organism>
<dbReference type="RefSeq" id="WP_110520030.1">
    <property type="nucleotide sequence ID" value="NZ_PDOF01000002.1"/>
</dbReference>
<feature type="transmembrane region" description="Helical" evidence="1">
    <location>
        <begin position="9"/>
        <end position="29"/>
    </location>
</feature>
<evidence type="ECO:0000256" key="1">
    <source>
        <dbReference type="SAM" id="Phobius"/>
    </source>
</evidence>
<evidence type="ECO:0000313" key="3">
    <source>
        <dbReference type="EMBL" id="PYZ96389.1"/>
    </source>
</evidence>
<keyword evidence="1" id="KW-1133">Transmembrane helix</keyword>
<dbReference type="OrthoDB" id="6658731at2"/>
<dbReference type="AlphaFoldDB" id="A0A2W0HHW1"/>
<feature type="domain" description="Uncharacterized protein YyaB-like PH" evidence="2">
    <location>
        <begin position="57"/>
        <end position="130"/>
    </location>
</feature>
<protein>
    <recommendedName>
        <fullName evidence="2">Uncharacterized protein YyaB-like PH domain-containing protein</fullName>
    </recommendedName>
</protein>
<name>A0A2W0HHW1_9BACI</name>
<dbReference type="GO" id="GO:0030153">
    <property type="term" value="P:bacteriocin immunity"/>
    <property type="evidence" value="ECO:0007669"/>
    <property type="project" value="InterPro"/>
</dbReference>
<feature type="transmembrane region" description="Helical" evidence="1">
    <location>
        <begin position="35"/>
        <end position="55"/>
    </location>
</feature>
<sequence length="137" mass="15497">MYFESKIDTLYFSVIWGTILFILISITLSLTSGEISLFGELLGLTTIGLLIWVWFGTGYQIEKDTVKVQCGPFKWRINIDEINQISKKKSVWSAPALAADRLAIQYGRYDGILIAPKNESTFIQTLVHRNPGIHVDD</sequence>
<gene>
    <name evidence="3" type="ORF">CR205_11730</name>
</gene>
<keyword evidence="4" id="KW-1185">Reference proteome</keyword>
<dbReference type="Proteomes" id="UP000248066">
    <property type="component" value="Unassembled WGS sequence"/>
</dbReference>
<keyword evidence="1" id="KW-0472">Membrane</keyword>
<keyword evidence="1" id="KW-0812">Transmembrane</keyword>
<dbReference type="InterPro" id="IPR009589">
    <property type="entry name" value="PH_YyaB-like"/>
</dbReference>
<dbReference type="EMBL" id="PDOF01000002">
    <property type="protein sequence ID" value="PYZ96389.1"/>
    <property type="molecule type" value="Genomic_DNA"/>
</dbReference>
<dbReference type="Pfam" id="PF06713">
    <property type="entry name" value="bPH_4"/>
    <property type="match status" value="1"/>
</dbReference>
<evidence type="ECO:0000313" key="4">
    <source>
        <dbReference type="Proteomes" id="UP000248066"/>
    </source>
</evidence>
<reference evidence="3 4" key="1">
    <citation type="submission" date="2017-10" db="EMBL/GenBank/DDBJ databases">
        <title>Bacillus sp. nov., a halophilic bacterium isolated from a Yangshapao Lake.</title>
        <authorList>
            <person name="Wang H."/>
        </authorList>
    </citation>
    <scope>NUCLEOTIDE SEQUENCE [LARGE SCALE GENOMIC DNA]</scope>
    <source>
        <strain evidence="3 4">YSP-3</strain>
    </source>
</reference>
<proteinExistence type="predicted"/>
<comment type="caution">
    <text evidence="3">The sequence shown here is derived from an EMBL/GenBank/DDBJ whole genome shotgun (WGS) entry which is preliminary data.</text>
</comment>
<accession>A0A2W0HHW1</accession>
<evidence type="ECO:0000259" key="2">
    <source>
        <dbReference type="Pfam" id="PF06713"/>
    </source>
</evidence>